<comment type="function">
    <text evidence="8">Transfers a GMP moiety from GTP to Mo-molybdopterin (Mo-MPT) cofactor (Moco or molybdenum cofactor) to form Mo-molybdopterin guanine dinucleotide (Mo-MGD) cofactor.</text>
</comment>
<evidence type="ECO:0000256" key="1">
    <source>
        <dbReference type="ARBA" id="ARBA00022490"/>
    </source>
</evidence>
<feature type="binding site" evidence="8">
    <location>
        <position position="23"/>
    </location>
    <ligand>
        <name>GTP</name>
        <dbReference type="ChEBI" id="CHEBI:37565"/>
    </ligand>
</feature>
<evidence type="ECO:0000256" key="7">
    <source>
        <dbReference type="ARBA" id="ARBA00023150"/>
    </source>
</evidence>
<dbReference type="EMBL" id="CP065956">
    <property type="protein sequence ID" value="QSR86704.1"/>
    <property type="molecule type" value="Genomic_DNA"/>
</dbReference>
<comment type="catalytic activity">
    <reaction evidence="8">
        <text>Mo-molybdopterin + GTP + H(+) = Mo-molybdopterin guanine dinucleotide + diphosphate</text>
        <dbReference type="Rhea" id="RHEA:34243"/>
        <dbReference type="ChEBI" id="CHEBI:15378"/>
        <dbReference type="ChEBI" id="CHEBI:33019"/>
        <dbReference type="ChEBI" id="CHEBI:37565"/>
        <dbReference type="ChEBI" id="CHEBI:71302"/>
        <dbReference type="ChEBI" id="CHEBI:71310"/>
        <dbReference type="EC" id="2.7.7.77"/>
    </reaction>
</comment>
<dbReference type="NCBIfam" id="TIGR02665">
    <property type="entry name" value="molyb_mobA"/>
    <property type="match status" value="1"/>
</dbReference>
<evidence type="ECO:0000256" key="3">
    <source>
        <dbReference type="ARBA" id="ARBA00022723"/>
    </source>
</evidence>
<proteinExistence type="inferred from homology"/>
<feature type="domain" description="MobA-like NTP transferase" evidence="9">
    <location>
        <begin position="7"/>
        <end position="160"/>
    </location>
</feature>
<comment type="cofactor">
    <cofactor evidence="8">
        <name>Mg(2+)</name>
        <dbReference type="ChEBI" id="CHEBI:18420"/>
    </cofactor>
</comment>
<comment type="caution">
    <text evidence="8">Lacks conserved residue(s) required for the propagation of feature annotation.</text>
</comment>
<accession>A0ABX7PUM9</accession>
<dbReference type="Proteomes" id="UP000663088">
    <property type="component" value="Chromosome"/>
</dbReference>
<gene>
    <name evidence="8 10" type="primary">mobA</name>
    <name evidence="10" type="ORF">EM20IM_09580</name>
</gene>
<dbReference type="CDD" id="cd02503">
    <property type="entry name" value="MobA"/>
    <property type="match status" value="1"/>
</dbReference>
<keyword evidence="7 8" id="KW-0501">Molybdenum cofactor biosynthesis</keyword>
<feature type="binding site" evidence="8">
    <location>
        <begin position="10"/>
        <end position="12"/>
    </location>
    <ligand>
        <name>GTP</name>
        <dbReference type="ChEBI" id="CHEBI:37565"/>
    </ligand>
</feature>
<evidence type="ECO:0000313" key="11">
    <source>
        <dbReference type="Proteomes" id="UP000663088"/>
    </source>
</evidence>
<evidence type="ECO:0000256" key="2">
    <source>
        <dbReference type="ARBA" id="ARBA00022679"/>
    </source>
</evidence>
<comment type="similarity">
    <text evidence="8">Belongs to the MobA family.</text>
</comment>
<evidence type="ECO:0000256" key="4">
    <source>
        <dbReference type="ARBA" id="ARBA00022741"/>
    </source>
</evidence>
<protein>
    <recommendedName>
        <fullName evidence="8">Probable molybdenum cofactor guanylyltransferase</fullName>
        <shortName evidence="8">MoCo guanylyltransferase</shortName>
        <ecNumber evidence="8">2.7.7.77</ecNumber>
    </recommendedName>
    <alternativeName>
        <fullName evidence="8">GTP:molybdopterin guanylyltransferase</fullName>
    </alternativeName>
    <alternativeName>
        <fullName evidence="8">Mo-MPT guanylyltransferase</fullName>
    </alternativeName>
    <alternativeName>
        <fullName evidence="8">Molybdopterin guanylyltransferase</fullName>
    </alternativeName>
    <alternativeName>
        <fullName evidence="8">Molybdopterin-guanine dinucleotide synthase</fullName>
        <shortName evidence="8">MGD synthase</shortName>
    </alternativeName>
</protein>
<keyword evidence="11" id="KW-1185">Reference proteome</keyword>
<dbReference type="EC" id="2.7.7.77" evidence="8"/>
<dbReference type="InterPro" id="IPR025877">
    <property type="entry name" value="MobA-like_NTP_Trfase"/>
</dbReference>
<keyword evidence="4 8" id="KW-0547">Nucleotide-binding</keyword>
<reference evidence="10 11" key="1">
    <citation type="submission" date="2020-12" db="EMBL/GenBank/DDBJ databases">
        <authorList>
            <person name="Awala S.I."/>
            <person name="Gwak J.-H."/>
            <person name="Kim S.-J."/>
            <person name="Rhee S.-K."/>
        </authorList>
    </citation>
    <scope>NUCLEOTIDE SEQUENCE [LARGE SCALE GENOMIC DNA]</scope>
    <source>
        <strain evidence="10 11">IT5</strain>
    </source>
</reference>
<evidence type="ECO:0000256" key="6">
    <source>
        <dbReference type="ARBA" id="ARBA00023134"/>
    </source>
</evidence>
<keyword evidence="10" id="KW-0548">Nucleotidyltransferase</keyword>
<dbReference type="PANTHER" id="PTHR19136">
    <property type="entry name" value="MOLYBDENUM COFACTOR GUANYLYLTRANSFERASE"/>
    <property type="match status" value="1"/>
</dbReference>
<keyword evidence="1 8" id="KW-0963">Cytoplasm</keyword>
<feature type="binding site" evidence="8">
    <location>
        <position position="69"/>
    </location>
    <ligand>
        <name>GTP</name>
        <dbReference type="ChEBI" id="CHEBI:37565"/>
    </ligand>
</feature>
<evidence type="ECO:0000256" key="8">
    <source>
        <dbReference type="HAMAP-Rule" id="MF_00316"/>
    </source>
</evidence>
<organism evidence="10 11">
    <name type="scientific">Candidatus Methylacidiphilum infernorum</name>
    <dbReference type="NCBI Taxonomy" id="511746"/>
    <lineage>
        <taxon>Bacteria</taxon>
        <taxon>Pseudomonadati</taxon>
        <taxon>Verrucomicrobiota</taxon>
        <taxon>Methylacidiphilae</taxon>
        <taxon>Methylacidiphilales</taxon>
        <taxon>Methylacidiphilaceae</taxon>
        <taxon>Methylacidiphilum (ex Ratnadevi et al. 2023)</taxon>
    </lineage>
</organism>
<dbReference type="Pfam" id="PF12804">
    <property type="entry name" value="NTP_transf_3"/>
    <property type="match status" value="1"/>
</dbReference>
<comment type="subcellular location">
    <subcellularLocation>
        <location evidence="8">Cytoplasm</location>
    </subcellularLocation>
</comment>
<comment type="domain">
    <text evidence="8">The N-terminal domain determines nucleotide recognition and specific binding, while the C-terminal domain determines the specific binding to the target protein.</text>
</comment>
<evidence type="ECO:0000313" key="10">
    <source>
        <dbReference type="EMBL" id="QSR86704.1"/>
    </source>
</evidence>
<keyword evidence="5 8" id="KW-0460">Magnesium</keyword>
<name>A0ABX7PUM9_9BACT</name>
<evidence type="ECO:0000259" key="9">
    <source>
        <dbReference type="Pfam" id="PF12804"/>
    </source>
</evidence>
<evidence type="ECO:0000256" key="5">
    <source>
        <dbReference type="ARBA" id="ARBA00022842"/>
    </source>
</evidence>
<feature type="binding site" evidence="8">
    <location>
        <position position="98"/>
    </location>
    <ligand>
        <name>GTP</name>
        <dbReference type="ChEBI" id="CHEBI:37565"/>
    </ligand>
</feature>
<dbReference type="InterPro" id="IPR029044">
    <property type="entry name" value="Nucleotide-diphossugar_trans"/>
</dbReference>
<keyword evidence="6 8" id="KW-0342">GTP-binding</keyword>
<feature type="binding site" evidence="8">
    <location>
        <position position="98"/>
    </location>
    <ligand>
        <name>Mg(2+)</name>
        <dbReference type="ChEBI" id="CHEBI:18420"/>
    </ligand>
</feature>
<dbReference type="HAMAP" id="MF_00316">
    <property type="entry name" value="MobA"/>
    <property type="match status" value="1"/>
</dbReference>
<dbReference type="GO" id="GO:0061603">
    <property type="term" value="F:molybdenum cofactor guanylyltransferase activity"/>
    <property type="evidence" value="ECO:0007669"/>
    <property type="project" value="UniProtKB-EC"/>
</dbReference>
<sequence length="203" mass="22909">MDMDIDGVVLCGGKATRMGGIEKGLLLFKEKPLFLYSAEKLSPRVKTLWISANRFLGKYRCYGWPVVPDCIKGCGPLGGIYTILKQMSSSFLLSVPCDCPFFEETIDIRLKEKLLSTSAPLVYVWDGKREQYLFALFKKTILAELEKYLMAGERKVGSFYRIVQAVRVDMSACPERFYNINTVAELEEAEGSAQVFGKEKKVL</sequence>
<dbReference type="InterPro" id="IPR013482">
    <property type="entry name" value="Molybde_CF_guanTrfase"/>
</dbReference>
<keyword evidence="2 8" id="KW-0808">Transferase</keyword>
<keyword evidence="3 8" id="KW-0479">Metal-binding</keyword>
<dbReference type="SUPFAM" id="SSF53448">
    <property type="entry name" value="Nucleotide-diphospho-sugar transferases"/>
    <property type="match status" value="1"/>
</dbReference>
<dbReference type="Gene3D" id="3.90.550.10">
    <property type="entry name" value="Spore Coat Polysaccharide Biosynthesis Protein SpsA, Chain A"/>
    <property type="match status" value="1"/>
</dbReference>
<dbReference type="PANTHER" id="PTHR19136:SF81">
    <property type="entry name" value="MOLYBDENUM COFACTOR GUANYLYLTRANSFERASE"/>
    <property type="match status" value="1"/>
</dbReference>